<dbReference type="KEGG" id="cmos:111454616"/>
<dbReference type="Gene3D" id="1.10.238.10">
    <property type="entry name" value="EF-hand"/>
    <property type="match status" value="1"/>
</dbReference>
<dbReference type="GO" id="GO:0005509">
    <property type="term" value="F:calcium ion binding"/>
    <property type="evidence" value="ECO:0007669"/>
    <property type="project" value="InterPro"/>
</dbReference>
<dbReference type="InterPro" id="IPR011992">
    <property type="entry name" value="EF-hand-dom_pair"/>
</dbReference>
<dbReference type="AlphaFoldDB" id="A0A6J1GK16"/>
<dbReference type="InterPro" id="IPR002048">
    <property type="entry name" value="EF_hand_dom"/>
</dbReference>
<evidence type="ECO:0000313" key="7">
    <source>
        <dbReference type="RefSeq" id="XP_022951879.1"/>
    </source>
</evidence>
<dbReference type="PANTHER" id="PTHR10891">
    <property type="entry name" value="EF-HAND CALCIUM-BINDING DOMAIN CONTAINING PROTEIN"/>
    <property type="match status" value="1"/>
</dbReference>
<dbReference type="GeneID" id="111454616"/>
<protein>
    <submittedName>
        <fullName evidence="7">Calmodulin-like</fullName>
    </submittedName>
</protein>
<feature type="compositionally biased region" description="Basic and acidic residues" evidence="4">
    <location>
        <begin position="8"/>
        <end position="17"/>
    </location>
</feature>
<feature type="domain" description="EF-hand" evidence="5">
    <location>
        <begin position="85"/>
        <end position="120"/>
    </location>
</feature>
<dbReference type="Pfam" id="PF13499">
    <property type="entry name" value="EF-hand_7"/>
    <property type="match status" value="1"/>
</dbReference>
<evidence type="ECO:0000256" key="2">
    <source>
        <dbReference type="ARBA" id="ARBA00022737"/>
    </source>
</evidence>
<reference evidence="7" key="1">
    <citation type="submission" date="2025-08" db="UniProtKB">
        <authorList>
            <consortium name="RefSeq"/>
        </authorList>
    </citation>
    <scope>IDENTIFICATION</scope>
    <source>
        <tissue evidence="7">Young leaves</tissue>
    </source>
</reference>
<gene>
    <name evidence="7" type="primary">LOC111454616</name>
</gene>
<evidence type="ECO:0000313" key="6">
    <source>
        <dbReference type="Proteomes" id="UP000504609"/>
    </source>
</evidence>
<feature type="domain" description="EF-hand" evidence="5">
    <location>
        <begin position="15"/>
        <end position="50"/>
    </location>
</feature>
<feature type="region of interest" description="Disordered" evidence="4">
    <location>
        <begin position="1"/>
        <end position="83"/>
    </location>
</feature>
<keyword evidence="2" id="KW-0677">Repeat</keyword>
<evidence type="ECO:0000256" key="3">
    <source>
        <dbReference type="ARBA" id="ARBA00022837"/>
    </source>
</evidence>
<dbReference type="InterPro" id="IPR018247">
    <property type="entry name" value="EF_Hand_1_Ca_BS"/>
</dbReference>
<dbReference type="PROSITE" id="PS50222">
    <property type="entry name" value="EF_HAND_2"/>
    <property type="match status" value="2"/>
</dbReference>
<dbReference type="Proteomes" id="UP000504609">
    <property type="component" value="Unplaced"/>
</dbReference>
<dbReference type="RefSeq" id="XP_022951879.1">
    <property type="nucleotide sequence ID" value="XM_023096111.1"/>
</dbReference>
<name>A0A6J1GK16_CUCMO</name>
<sequence>MAEASLQLHRDHAHGAEAEAQELMQNYDKNADSSLSKEELSAAIHHNQAKNPGSHNPEAKKKDVAPKAQKVPAKAAEEKGASMKLSRSQIKEIFMEHDIDGDGYLSVSELTKAFSFFGSIIPLYKAHYGLAYADADGDGLISEEELEKLVDYAERTNKKKRGF</sequence>
<organism evidence="6 7">
    <name type="scientific">Cucurbita moschata</name>
    <name type="common">Winter crookneck squash</name>
    <name type="synonym">Cucurbita pepo var. moschata</name>
    <dbReference type="NCBI Taxonomy" id="3662"/>
    <lineage>
        <taxon>Eukaryota</taxon>
        <taxon>Viridiplantae</taxon>
        <taxon>Streptophyta</taxon>
        <taxon>Embryophyta</taxon>
        <taxon>Tracheophyta</taxon>
        <taxon>Spermatophyta</taxon>
        <taxon>Magnoliopsida</taxon>
        <taxon>eudicotyledons</taxon>
        <taxon>Gunneridae</taxon>
        <taxon>Pentapetalae</taxon>
        <taxon>rosids</taxon>
        <taxon>fabids</taxon>
        <taxon>Cucurbitales</taxon>
        <taxon>Cucurbitaceae</taxon>
        <taxon>Cucurbiteae</taxon>
        <taxon>Cucurbita</taxon>
    </lineage>
</organism>
<feature type="compositionally biased region" description="Basic and acidic residues" evidence="4">
    <location>
        <begin position="29"/>
        <end position="40"/>
    </location>
</feature>
<keyword evidence="1" id="KW-0479">Metal-binding</keyword>
<keyword evidence="3" id="KW-0106">Calcium</keyword>
<evidence type="ECO:0000256" key="1">
    <source>
        <dbReference type="ARBA" id="ARBA00022723"/>
    </source>
</evidence>
<dbReference type="SMART" id="SM00054">
    <property type="entry name" value="EFh"/>
    <property type="match status" value="2"/>
</dbReference>
<accession>A0A6J1GK16</accession>
<evidence type="ECO:0000256" key="4">
    <source>
        <dbReference type="SAM" id="MobiDB-lite"/>
    </source>
</evidence>
<keyword evidence="6" id="KW-1185">Reference proteome</keyword>
<dbReference type="SUPFAM" id="SSF47473">
    <property type="entry name" value="EF-hand"/>
    <property type="match status" value="1"/>
</dbReference>
<evidence type="ECO:0000259" key="5">
    <source>
        <dbReference type="PROSITE" id="PS50222"/>
    </source>
</evidence>
<dbReference type="InterPro" id="IPR039647">
    <property type="entry name" value="EF_hand_pair_protein_CML-like"/>
</dbReference>
<proteinExistence type="predicted"/>
<dbReference type="PROSITE" id="PS00018">
    <property type="entry name" value="EF_HAND_1"/>
    <property type="match status" value="2"/>
</dbReference>